<evidence type="ECO:0000259" key="1">
    <source>
        <dbReference type="Pfam" id="PF08241"/>
    </source>
</evidence>
<dbReference type="KEGG" id="schv:BRCON_1604"/>
<name>A0A2Z4Y586_SUMC1</name>
<dbReference type="SUPFAM" id="SSF53335">
    <property type="entry name" value="S-adenosyl-L-methionine-dependent methyltransferases"/>
    <property type="match status" value="1"/>
</dbReference>
<dbReference type="InterPro" id="IPR029063">
    <property type="entry name" value="SAM-dependent_MTases_sf"/>
</dbReference>
<dbReference type="Proteomes" id="UP000262583">
    <property type="component" value="Chromosome"/>
</dbReference>
<dbReference type="Pfam" id="PF08241">
    <property type="entry name" value="Methyltransf_11"/>
    <property type="match status" value="1"/>
</dbReference>
<dbReference type="GO" id="GO:0008757">
    <property type="term" value="F:S-adenosylmethionine-dependent methyltransferase activity"/>
    <property type="evidence" value="ECO:0007669"/>
    <property type="project" value="InterPro"/>
</dbReference>
<dbReference type="InterPro" id="IPR050508">
    <property type="entry name" value="Methyltransf_Superfamily"/>
</dbReference>
<evidence type="ECO:0000313" key="2">
    <source>
        <dbReference type="EMBL" id="AXA36381.1"/>
    </source>
</evidence>
<organism evidence="2 3">
    <name type="scientific">Sumerlaea chitinivorans</name>
    <dbReference type="NCBI Taxonomy" id="2250252"/>
    <lineage>
        <taxon>Bacteria</taxon>
        <taxon>Candidatus Sumerlaeota</taxon>
        <taxon>Candidatus Sumerlaeia</taxon>
        <taxon>Candidatus Sumerlaeales</taxon>
        <taxon>Candidatus Sumerlaeaceae</taxon>
        <taxon>Candidatus Sumerlaea</taxon>
    </lineage>
</organism>
<dbReference type="InterPro" id="IPR013216">
    <property type="entry name" value="Methyltransf_11"/>
</dbReference>
<gene>
    <name evidence="2" type="ORF">BRCON_1604</name>
</gene>
<dbReference type="CDD" id="cd02440">
    <property type="entry name" value="AdoMet_MTases"/>
    <property type="match status" value="1"/>
</dbReference>
<dbReference type="PANTHER" id="PTHR42912">
    <property type="entry name" value="METHYLTRANSFERASE"/>
    <property type="match status" value="1"/>
</dbReference>
<dbReference type="EMBL" id="CP030759">
    <property type="protein sequence ID" value="AXA36381.1"/>
    <property type="molecule type" value="Genomic_DNA"/>
</dbReference>
<proteinExistence type="predicted"/>
<feature type="domain" description="Methyltransferase type 11" evidence="1">
    <location>
        <begin position="57"/>
        <end position="154"/>
    </location>
</feature>
<evidence type="ECO:0000313" key="3">
    <source>
        <dbReference type="Proteomes" id="UP000262583"/>
    </source>
</evidence>
<dbReference type="Gene3D" id="3.40.50.150">
    <property type="entry name" value="Vaccinia Virus protein VP39"/>
    <property type="match status" value="1"/>
</dbReference>
<sequence>MPDQRHYWDANLDPQNVGASRRAELVAEIRREREYFFTPERRALLSALGPLEGKIILEIGAGLSYQVLYFAEGGARMIACDLSRERLAALRSAARALLTPEAAARILYVQGAAEALPLRTASCDAVCTKSVLIHTNLPKSVSEAARVLRPGGSSAFTEPMRKHPLVNLYRRTLAPREWRAITNYFGDKEIDCVCRAFPDAHLRYDYLASFLAFIWQFGVRCPALFWVTLPPLNALDRLLFRWFPNLQRYAWFVTILGRRPV</sequence>
<accession>A0A2Z4Y586</accession>
<dbReference type="AlphaFoldDB" id="A0A2Z4Y586"/>
<reference evidence="2 3" key="1">
    <citation type="submission" date="2018-05" db="EMBL/GenBank/DDBJ databases">
        <title>A metagenomic window into the 2 km-deep terrestrial subsurface aquifer revealed taxonomically and functionally diverse microbial community comprising novel uncultured bacterial lineages.</title>
        <authorList>
            <person name="Kadnikov V.V."/>
            <person name="Mardanov A.V."/>
            <person name="Beletsky A.V."/>
            <person name="Banks D."/>
            <person name="Pimenov N.V."/>
            <person name="Frank Y.A."/>
            <person name="Karnachuk O.V."/>
            <person name="Ravin N.V."/>
        </authorList>
    </citation>
    <scope>NUCLEOTIDE SEQUENCE [LARGE SCALE GENOMIC DNA]</scope>
    <source>
        <strain evidence="2">BY</strain>
    </source>
</reference>
<protein>
    <recommendedName>
        <fullName evidence="1">Methyltransferase type 11 domain-containing protein</fullName>
    </recommendedName>
</protein>